<keyword evidence="2" id="KW-0540">Nuclease</keyword>
<gene>
    <name evidence="2" type="ORF">M5I08_10635</name>
</gene>
<dbReference type="Pfam" id="PF20469">
    <property type="entry name" value="OLD-like_TOPRIM"/>
    <property type="match status" value="1"/>
</dbReference>
<reference evidence="2" key="1">
    <citation type="submission" date="2022-05" db="EMBL/GenBank/DDBJ databases">
        <title>A methanotrophic Mycobacterium dominates a cave microbial ecosystem.</title>
        <authorList>
            <person name="Van Spanning R.J.M."/>
            <person name="Guan Q."/>
            <person name="Melkonian C."/>
            <person name="Gallant J."/>
            <person name="Polerecky L."/>
            <person name="Flot J.-F."/>
            <person name="Brandt B.W."/>
            <person name="Braster M."/>
            <person name="Iturbe Espinoza P."/>
            <person name="Aerts J."/>
            <person name="Meima-Franke M."/>
            <person name="Piersma S.R."/>
            <person name="Bunduc C."/>
            <person name="Ummels R."/>
            <person name="Pain A."/>
            <person name="Fleming E.J."/>
            <person name="van der Wel N."/>
            <person name="Gherman V.D."/>
            <person name="Sarbu S.M."/>
            <person name="Bodelier P.L.E."/>
            <person name="Bitter W."/>
        </authorList>
    </citation>
    <scope>NUCLEOTIDE SEQUENCE</scope>
    <source>
        <strain evidence="2">Sulfur Cave</strain>
    </source>
</reference>
<name>A0ABY4QSP2_9MYCO</name>
<dbReference type="GO" id="GO:0004519">
    <property type="term" value="F:endonuclease activity"/>
    <property type="evidence" value="ECO:0007669"/>
    <property type="project" value="UniProtKB-KW"/>
</dbReference>
<keyword evidence="2" id="KW-0255">Endonuclease</keyword>
<proteinExistence type="predicted"/>
<dbReference type="Proteomes" id="UP001056610">
    <property type="component" value="Chromosome"/>
</dbReference>
<accession>A0ABY4QSP2</accession>
<keyword evidence="2" id="KW-0378">Hydrolase</keyword>
<sequence>MAGRLILAEGPSDEIVVEPFYMDTHDGRSPIDDGIDVISMRALSLKHCLQLVQALGTRCAVLRDNDGHDPAETLAGLAAYLDDDHGVFIGAAGQGNSLEPEIVHANDEDTVRAVLEITARAVSGDLDGQQ</sequence>
<dbReference type="EMBL" id="CP097320">
    <property type="protein sequence ID" value="UQX12625.1"/>
    <property type="molecule type" value="Genomic_DNA"/>
</dbReference>
<feature type="domain" description="OLD protein-like TOPRIM" evidence="1">
    <location>
        <begin position="2"/>
        <end position="66"/>
    </location>
</feature>
<keyword evidence="3" id="KW-1185">Reference proteome</keyword>
<organism evidence="2 3">
    <name type="scientific">Candidatus Mycobacterium methanotrophicum</name>
    <dbReference type="NCBI Taxonomy" id="2943498"/>
    <lineage>
        <taxon>Bacteria</taxon>
        <taxon>Bacillati</taxon>
        <taxon>Actinomycetota</taxon>
        <taxon>Actinomycetes</taxon>
        <taxon>Mycobacteriales</taxon>
        <taxon>Mycobacteriaceae</taxon>
        <taxon>Mycobacterium</taxon>
    </lineage>
</organism>
<dbReference type="InterPro" id="IPR034139">
    <property type="entry name" value="TOPRIM_OLD"/>
</dbReference>
<evidence type="ECO:0000313" key="2">
    <source>
        <dbReference type="EMBL" id="UQX12625.1"/>
    </source>
</evidence>
<evidence type="ECO:0000313" key="3">
    <source>
        <dbReference type="Proteomes" id="UP001056610"/>
    </source>
</evidence>
<protein>
    <submittedName>
        <fullName evidence="2">ATP-dependent endonuclease</fullName>
    </submittedName>
</protein>
<evidence type="ECO:0000259" key="1">
    <source>
        <dbReference type="Pfam" id="PF20469"/>
    </source>
</evidence>
<dbReference type="CDD" id="cd01026">
    <property type="entry name" value="TOPRIM_OLD"/>
    <property type="match status" value="1"/>
</dbReference>
<dbReference type="RefSeq" id="WP_219066594.1">
    <property type="nucleotide sequence ID" value="NZ_CAJUXY010000009.1"/>
</dbReference>